<keyword evidence="1" id="KW-1133">Transmembrane helix</keyword>
<protein>
    <recommendedName>
        <fullName evidence="4">Glycerophosphocholine acyltransferase 1</fullName>
    </recommendedName>
</protein>
<accession>A0ABN9WYU5</accession>
<keyword evidence="1" id="KW-0812">Transmembrane</keyword>
<feature type="transmembrane region" description="Helical" evidence="1">
    <location>
        <begin position="20"/>
        <end position="45"/>
    </location>
</feature>
<evidence type="ECO:0008006" key="4">
    <source>
        <dbReference type="Google" id="ProtNLM"/>
    </source>
</evidence>
<dbReference type="EMBL" id="CAUYUJ010019567">
    <property type="protein sequence ID" value="CAK0892123.1"/>
    <property type="molecule type" value="Genomic_DNA"/>
</dbReference>
<keyword evidence="1" id="KW-0472">Membrane</keyword>
<evidence type="ECO:0000256" key="1">
    <source>
        <dbReference type="SAM" id="Phobius"/>
    </source>
</evidence>
<sequence length="101" mass="10571">MIVSLWVVGLPSVLYLTTDFLSLWQVFPFLYILLDLLLLLAWALVDWDLAAQRASCKLQAGPAPSPCARARHARAAAWAAGEAEGAAAAEGRPGAAGPAAA</sequence>
<comment type="caution">
    <text evidence="2">The sequence shown here is derived from an EMBL/GenBank/DDBJ whole genome shotgun (WGS) entry which is preliminary data.</text>
</comment>
<name>A0ABN9WYU5_9DINO</name>
<organism evidence="2 3">
    <name type="scientific">Prorocentrum cordatum</name>
    <dbReference type="NCBI Taxonomy" id="2364126"/>
    <lineage>
        <taxon>Eukaryota</taxon>
        <taxon>Sar</taxon>
        <taxon>Alveolata</taxon>
        <taxon>Dinophyceae</taxon>
        <taxon>Prorocentrales</taxon>
        <taxon>Prorocentraceae</taxon>
        <taxon>Prorocentrum</taxon>
    </lineage>
</organism>
<proteinExistence type="predicted"/>
<evidence type="ECO:0000313" key="3">
    <source>
        <dbReference type="Proteomes" id="UP001189429"/>
    </source>
</evidence>
<evidence type="ECO:0000313" key="2">
    <source>
        <dbReference type="EMBL" id="CAK0892123.1"/>
    </source>
</evidence>
<gene>
    <name evidence="2" type="ORF">PCOR1329_LOCUS71858</name>
</gene>
<keyword evidence="3" id="KW-1185">Reference proteome</keyword>
<dbReference type="Proteomes" id="UP001189429">
    <property type="component" value="Unassembled WGS sequence"/>
</dbReference>
<reference evidence="2" key="1">
    <citation type="submission" date="2023-10" db="EMBL/GenBank/DDBJ databases">
        <authorList>
            <person name="Chen Y."/>
            <person name="Shah S."/>
            <person name="Dougan E. K."/>
            <person name="Thang M."/>
            <person name="Chan C."/>
        </authorList>
    </citation>
    <scope>NUCLEOTIDE SEQUENCE [LARGE SCALE GENOMIC DNA]</scope>
</reference>